<keyword evidence="1" id="KW-0732">Signal</keyword>
<gene>
    <name evidence="2" type="ORF">ACFFF7_13960</name>
</gene>
<protein>
    <submittedName>
        <fullName evidence="2">Uncharacterized protein</fullName>
    </submittedName>
</protein>
<dbReference type="EMBL" id="JBHLTL010000011">
    <property type="protein sequence ID" value="MFC0590511.1"/>
    <property type="molecule type" value="Genomic_DNA"/>
</dbReference>
<proteinExistence type="predicted"/>
<reference evidence="2 3" key="1">
    <citation type="submission" date="2024-09" db="EMBL/GenBank/DDBJ databases">
        <authorList>
            <person name="Sun Q."/>
            <person name="Mori K."/>
        </authorList>
    </citation>
    <scope>NUCLEOTIDE SEQUENCE [LARGE SCALE GENOMIC DNA]</scope>
    <source>
        <strain evidence="2 3">NCAIM B.02537</strain>
    </source>
</reference>
<comment type="caution">
    <text evidence="2">The sequence shown here is derived from an EMBL/GenBank/DDBJ whole genome shotgun (WGS) entry which is preliminary data.</text>
</comment>
<feature type="chain" id="PRO_5047027413" evidence="1">
    <location>
        <begin position="34"/>
        <end position="180"/>
    </location>
</feature>
<evidence type="ECO:0000256" key="1">
    <source>
        <dbReference type="SAM" id="SignalP"/>
    </source>
</evidence>
<sequence>MTATGKRRAPCYGIAMRFLLPLAAASLALSACARDQGEYPSLARRPAERISGTAPVVTPPPEAPQPPAEVTGQLDGLVAKARAADAKFRAALPRAQALVGAAAGAAVASESWSVATVALADLESQRSQAMIALADLDALYAAEGIKQSDTTAIAAARDQVIAIVAGEDDSLNALKGRMRS</sequence>
<name>A0ABV6PKY5_9SPHN</name>
<organism evidence="2 3">
    <name type="scientific">Novosphingobium aquiterrae</name>
    <dbReference type="NCBI Taxonomy" id="624388"/>
    <lineage>
        <taxon>Bacteria</taxon>
        <taxon>Pseudomonadati</taxon>
        <taxon>Pseudomonadota</taxon>
        <taxon>Alphaproteobacteria</taxon>
        <taxon>Sphingomonadales</taxon>
        <taxon>Sphingomonadaceae</taxon>
        <taxon>Novosphingobium</taxon>
    </lineage>
</organism>
<dbReference type="Proteomes" id="UP001589943">
    <property type="component" value="Unassembled WGS sequence"/>
</dbReference>
<keyword evidence="3" id="KW-1185">Reference proteome</keyword>
<evidence type="ECO:0000313" key="3">
    <source>
        <dbReference type="Proteomes" id="UP001589943"/>
    </source>
</evidence>
<dbReference type="PROSITE" id="PS51257">
    <property type="entry name" value="PROKAR_LIPOPROTEIN"/>
    <property type="match status" value="1"/>
</dbReference>
<evidence type="ECO:0000313" key="2">
    <source>
        <dbReference type="EMBL" id="MFC0590511.1"/>
    </source>
</evidence>
<accession>A0ABV6PKY5</accession>
<feature type="signal peptide" evidence="1">
    <location>
        <begin position="1"/>
        <end position="33"/>
    </location>
</feature>